<comment type="caution">
    <text evidence="2">The sequence shown here is derived from an EMBL/GenBank/DDBJ whole genome shotgun (WGS) entry which is preliminary data.</text>
</comment>
<reference evidence="2" key="1">
    <citation type="submission" date="2023-12" db="EMBL/GenBank/DDBJ databases">
        <title>Genome assembly of Anisodus tanguticus.</title>
        <authorList>
            <person name="Wang Y.-J."/>
        </authorList>
    </citation>
    <scope>NUCLEOTIDE SEQUENCE</scope>
    <source>
        <strain evidence="2">KB-2021</strain>
        <tissue evidence="2">Leaf</tissue>
    </source>
</reference>
<sequence length="51" mass="5885">MTESRLSMDVAFSSLFRTAGFLFLFNMFYILLLLSKHMECIPDPPPEVSQL</sequence>
<evidence type="ECO:0000256" key="1">
    <source>
        <dbReference type="SAM" id="Phobius"/>
    </source>
</evidence>
<keyword evidence="1" id="KW-0472">Membrane</keyword>
<name>A0AAE1UUM8_9SOLA</name>
<gene>
    <name evidence="2" type="ORF">RND71_036976</name>
</gene>
<keyword evidence="3" id="KW-1185">Reference proteome</keyword>
<evidence type="ECO:0000313" key="3">
    <source>
        <dbReference type="Proteomes" id="UP001291623"/>
    </source>
</evidence>
<dbReference type="EMBL" id="JAVYJV010000020">
    <property type="protein sequence ID" value="KAK4343882.1"/>
    <property type="molecule type" value="Genomic_DNA"/>
</dbReference>
<accession>A0AAE1UUM8</accession>
<keyword evidence="1" id="KW-1133">Transmembrane helix</keyword>
<proteinExistence type="predicted"/>
<feature type="transmembrane region" description="Helical" evidence="1">
    <location>
        <begin position="15"/>
        <end position="34"/>
    </location>
</feature>
<protein>
    <submittedName>
        <fullName evidence="2">Uncharacterized protein</fullName>
    </submittedName>
</protein>
<dbReference type="Proteomes" id="UP001291623">
    <property type="component" value="Unassembled WGS sequence"/>
</dbReference>
<organism evidence="2 3">
    <name type="scientific">Anisodus tanguticus</name>
    <dbReference type="NCBI Taxonomy" id="243964"/>
    <lineage>
        <taxon>Eukaryota</taxon>
        <taxon>Viridiplantae</taxon>
        <taxon>Streptophyta</taxon>
        <taxon>Embryophyta</taxon>
        <taxon>Tracheophyta</taxon>
        <taxon>Spermatophyta</taxon>
        <taxon>Magnoliopsida</taxon>
        <taxon>eudicotyledons</taxon>
        <taxon>Gunneridae</taxon>
        <taxon>Pentapetalae</taxon>
        <taxon>asterids</taxon>
        <taxon>lamiids</taxon>
        <taxon>Solanales</taxon>
        <taxon>Solanaceae</taxon>
        <taxon>Solanoideae</taxon>
        <taxon>Hyoscyameae</taxon>
        <taxon>Anisodus</taxon>
    </lineage>
</organism>
<evidence type="ECO:0000313" key="2">
    <source>
        <dbReference type="EMBL" id="KAK4343882.1"/>
    </source>
</evidence>
<keyword evidence="1" id="KW-0812">Transmembrane</keyword>
<dbReference type="AlphaFoldDB" id="A0AAE1UUM8"/>